<feature type="active site" description="Tele-UMP-histidine intermediate" evidence="11">
    <location>
        <position position="170"/>
    </location>
</feature>
<dbReference type="EC" id="2.7.7.12" evidence="12"/>
<sequence length="351" mass="41091">MCDKKQQFNRDEHQHLRYNPLRDEWILVSPHRSLRPWSGQVEPAPTEDVPKFDPNNPLCPGVTRPNGMVNPDYESTYVFTNDFPALLEEGPSPEPSDDPLFQMQAAKGTCRVICYHPHSNVYYTNLTDQQVVTIIDEWINQLKELGQKYRWVQIFENRGQMMGCSNPHPHCQIWASTFLPNEAKIKDANLRRFYEKYNKPLLIDYVEKELVKKERIVYENEYWVVVVPYWAVWPFETMVLPKKQIERFTDMCCIGKKTLATTLKVLVAKYDNIFKCKFPYSMGWHGAPTGEDLCTPQPHWTFHGIFLPPLLRSATVKKFMVGYELLAQSQRDLTPEKAADILRSQPNERFE</sequence>
<proteinExistence type="inferred from homology"/>
<reference evidence="15" key="1">
    <citation type="submission" date="2022-01" db="EMBL/GenBank/DDBJ databases">
        <authorList>
            <person name="King R."/>
        </authorList>
    </citation>
    <scope>NUCLEOTIDE SEQUENCE</scope>
</reference>
<evidence type="ECO:0000256" key="1">
    <source>
        <dbReference type="ARBA" id="ARBA00001107"/>
    </source>
</evidence>
<dbReference type="Pfam" id="PF02744">
    <property type="entry name" value="GalP_UDP_tr_C"/>
    <property type="match status" value="1"/>
</dbReference>
<dbReference type="PROSITE" id="PS00117">
    <property type="entry name" value="GAL_P_UDP_TRANSF_I"/>
    <property type="match status" value="1"/>
</dbReference>
<evidence type="ECO:0000259" key="14">
    <source>
        <dbReference type="Pfam" id="PF02744"/>
    </source>
</evidence>
<comment type="cofactor">
    <cofactor evidence="2">
        <name>Zn(2+)</name>
        <dbReference type="ChEBI" id="CHEBI:29105"/>
    </cofactor>
</comment>
<dbReference type="FunFam" id="3.30.428.10:FF:000002">
    <property type="entry name" value="Galactose-1-phosphate uridylyltransferase"/>
    <property type="match status" value="1"/>
</dbReference>
<organism evidence="15 16">
    <name type="scientific">Phyllotreta striolata</name>
    <name type="common">Striped flea beetle</name>
    <name type="synonym">Crioceris striolata</name>
    <dbReference type="NCBI Taxonomy" id="444603"/>
    <lineage>
        <taxon>Eukaryota</taxon>
        <taxon>Metazoa</taxon>
        <taxon>Ecdysozoa</taxon>
        <taxon>Arthropoda</taxon>
        <taxon>Hexapoda</taxon>
        <taxon>Insecta</taxon>
        <taxon>Pterygota</taxon>
        <taxon>Neoptera</taxon>
        <taxon>Endopterygota</taxon>
        <taxon>Coleoptera</taxon>
        <taxon>Polyphaga</taxon>
        <taxon>Cucujiformia</taxon>
        <taxon>Chrysomeloidea</taxon>
        <taxon>Chrysomelidae</taxon>
        <taxon>Galerucinae</taxon>
        <taxon>Alticini</taxon>
        <taxon>Phyllotreta</taxon>
    </lineage>
</organism>
<comment type="catalytic activity">
    <reaction evidence="1 12">
        <text>alpha-D-galactose 1-phosphate + UDP-alpha-D-glucose = alpha-D-glucose 1-phosphate + UDP-alpha-D-galactose</text>
        <dbReference type="Rhea" id="RHEA:13989"/>
        <dbReference type="ChEBI" id="CHEBI:58336"/>
        <dbReference type="ChEBI" id="CHEBI:58601"/>
        <dbReference type="ChEBI" id="CHEBI:58885"/>
        <dbReference type="ChEBI" id="CHEBI:66914"/>
        <dbReference type="EC" id="2.7.7.12"/>
    </reaction>
</comment>
<dbReference type="AlphaFoldDB" id="A0A9P0DPL5"/>
<keyword evidence="16" id="KW-1185">Reference proteome</keyword>
<dbReference type="SUPFAM" id="SSF54197">
    <property type="entry name" value="HIT-like"/>
    <property type="match status" value="2"/>
</dbReference>
<dbReference type="OrthoDB" id="418412at2759"/>
<feature type="domain" description="Galactose-1-phosphate uridyl transferase C-terminal" evidence="14">
    <location>
        <begin position="191"/>
        <end position="344"/>
    </location>
</feature>
<dbReference type="InterPro" id="IPR019779">
    <property type="entry name" value="GalP_UDPtransf1_His-AS"/>
</dbReference>
<evidence type="ECO:0000256" key="6">
    <source>
        <dbReference type="ARBA" id="ARBA00022695"/>
    </source>
</evidence>
<evidence type="ECO:0000256" key="8">
    <source>
        <dbReference type="ARBA" id="ARBA00022833"/>
    </source>
</evidence>
<dbReference type="InterPro" id="IPR001937">
    <property type="entry name" value="GalP_UDPtransf1"/>
</dbReference>
<dbReference type="PANTHER" id="PTHR11943">
    <property type="entry name" value="GALACTOSE-1-PHOSPHATE URIDYLYLTRANSFERASE"/>
    <property type="match status" value="1"/>
</dbReference>
<dbReference type="Proteomes" id="UP001153712">
    <property type="component" value="Chromosome 12"/>
</dbReference>
<comment type="pathway">
    <text evidence="3 12">Carbohydrate metabolism; galactose metabolism.</text>
</comment>
<keyword evidence="6 12" id="KW-0548">Nucleotidyltransferase</keyword>
<dbReference type="NCBIfam" id="NF008724">
    <property type="entry name" value="PRK11720.1"/>
    <property type="match status" value="1"/>
</dbReference>
<comment type="similarity">
    <text evidence="4 12">Belongs to the galactose-1-phosphate uridylyltransferase type 1 family.</text>
</comment>
<gene>
    <name evidence="15" type="ORF">PHYEVI_LOCUS3061</name>
</gene>
<protein>
    <recommendedName>
        <fullName evidence="12">Galactose-1-phosphate uridylyltransferase</fullName>
        <ecNumber evidence="12">2.7.7.12</ecNumber>
    </recommendedName>
</protein>
<dbReference type="PANTHER" id="PTHR11943:SF1">
    <property type="entry name" value="GALACTOSE-1-PHOSPHATE URIDYLYLTRANSFERASE"/>
    <property type="match status" value="1"/>
</dbReference>
<dbReference type="GO" id="GO:0008270">
    <property type="term" value="F:zinc ion binding"/>
    <property type="evidence" value="ECO:0007669"/>
    <property type="project" value="InterPro"/>
</dbReference>
<dbReference type="InterPro" id="IPR005849">
    <property type="entry name" value="GalP_Utransf_N"/>
</dbReference>
<keyword evidence="8" id="KW-0862">Zinc</keyword>
<dbReference type="InterPro" id="IPR036265">
    <property type="entry name" value="HIT-like_sf"/>
</dbReference>
<evidence type="ECO:0000256" key="11">
    <source>
        <dbReference type="PIRSR" id="PIRSR000808-1"/>
    </source>
</evidence>
<name>A0A9P0DPL5_PHYSR</name>
<evidence type="ECO:0000256" key="12">
    <source>
        <dbReference type="RuleBase" id="RU000506"/>
    </source>
</evidence>
<evidence type="ECO:0000256" key="9">
    <source>
        <dbReference type="ARBA" id="ARBA00023144"/>
    </source>
</evidence>
<dbReference type="NCBIfam" id="TIGR00209">
    <property type="entry name" value="galT_1"/>
    <property type="match status" value="1"/>
</dbReference>
<dbReference type="InterPro" id="IPR005850">
    <property type="entry name" value="GalP_Utransf_C"/>
</dbReference>
<accession>A0A9P0DPL5</accession>
<evidence type="ECO:0000256" key="5">
    <source>
        <dbReference type="ARBA" id="ARBA00022679"/>
    </source>
</evidence>
<keyword evidence="7 12" id="KW-0479">Metal-binding</keyword>
<evidence type="ECO:0000256" key="7">
    <source>
        <dbReference type="ARBA" id="ARBA00022723"/>
    </source>
</evidence>
<dbReference type="Gene3D" id="3.30.428.10">
    <property type="entry name" value="HIT-like"/>
    <property type="match status" value="2"/>
</dbReference>
<feature type="domain" description="Galactose-1-phosphate uridyl transferase N-terminal" evidence="13">
    <location>
        <begin position="8"/>
        <end position="180"/>
    </location>
</feature>
<keyword evidence="5 12" id="KW-0808">Transferase</keyword>
<evidence type="ECO:0000256" key="10">
    <source>
        <dbReference type="ARBA" id="ARBA00023277"/>
    </source>
</evidence>
<evidence type="ECO:0000313" key="15">
    <source>
        <dbReference type="EMBL" id="CAH1161421.1"/>
    </source>
</evidence>
<evidence type="ECO:0000256" key="4">
    <source>
        <dbReference type="ARBA" id="ARBA00010951"/>
    </source>
</evidence>
<evidence type="ECO:0000313" key="16">
    <source>
        <dbReference type="Proteomes" id="UP001153712"/>
    </source>
</evidence>
<keyword evidence="9 12" id="KW-0299">Galactose metabolism</keyword>
<dbReference type="FunFam" id="3.30.428.10:FF:000001">
    <property type="entry name" value="Galactose-1-phosphate uridylyltransferase"/>
    <property type="match status" value="1"/>
</dbReference>
<dbReference type="EMBL" id="OU900105">
    <property type="protein sequence ID" value="CAH1161421.1"/>
    <property type="molecule type" value="Genomic_DNA"/>
</dbReference>
<keyword evidence="10 12" id="KW-0119">Carbohydrate metabolism</keyword>
<dbReference type="GO" id="GO:0033499">
    <property type="term" value="P:galactose catabolic process via UDP-galactose, Leloir pathway"/>
    <property type="evidence" value="ECO:0007669"/>
    <property type="project" value="TreeGrafter"/>
</dbReference>
<dbReference type="Pfam" id="PF01087">
    <property type="entry name" value="GalP_UDP_transf"/>
    <property type="match status" value="1"/>
</dbReference>
<dbReference type="GO" id="GO:0008108">
    <property type="term" value="F:UDP-glucose:hexose-1-phosphate uridylyltransferase activity"/>
    <property type="evidence" value="ECO:0007669"/>
    <property type="project" value="UniProtKB-EC"/>
</dbReference>
<dbReference type="PIRSF" id="PIRSF000808">
    <property type="entry name" value="GalT"/>
    <property type="match status" value="1"/>
</dbReference>
<evidence type="ECO:0000256" key="3">
    <source>
        <dbReference type="ARBA" id="ARBA00004947"/>
    </source>
</evidence>
<evidence type="ECO:0000259" key="13">
    <source>
        <dbReference type="Pfam" id="PF01087"/>
    </source>
</evidence>
<evidence type="ECO:0000256" key="2">
    <source>
        <dbReference type="ARBA" id="ARBA00001947"/>
    </source>
</evidence>
<dbReference type="CDD" id="cd00608">
    <property type="entry name" value="GalT"/>
    <property type="match status" value="1"/>
</dbReference>
<dbReference type="GO" id="GO:0005737">
    <property type="term" value="C:cytoplasm"/>
    <property type="evidence" value="ECO:0007669"/>
    <property type="project" value="TreeGrafter"/>
</dbReference>